<dbReference type="PANTHER" id="PTHR46401">
    <property type="entry name" value="GLYCOSYLTRANSFERASE WBBK-RELATED"/>
    <property type="match status" value="1"/>
</dbReference>
<evidence type="ECO:0000256" key="1">
    <source>
        <dbReference type="ARBA" id="ARBA00022679"/>
    </source>
</evidence>
<dbReference type="InterPro" id="IPR001296">
    <property type="entry name" value="Glyco_trans_1"/>
</dbReference>
<evidence type="ECO:0000259" key="3">
    <source>
        <dbReference type="Pfam" id="PF13439"/>
    </source>
</evidence>
<reference evidence="4" key="1">
    <citation type="journal article" date="2020" name="mSystems">
        <title>Genome- and Community-Level Interaction Insights into Carbon Utilization and Element Cycling Functions of Hydrothermarchaeota in Hydrothermal Sediment.</title>
        <authorList>
            <person name="Zhou Z."/>
            <person name="Liu Y."/>
            <person name="Xu W."/>
            <person name="Pan J."/>
            <person name="Luo Z.H."/>
            <person name="Li M."/>
        </authorList>
    </citation>
    <scope>NUCLEOTIDE SEQUENCE [LARGE SCALE GENOMIC DNA]</scope>
    <source>
        <strain evidence="4">SpSt-876</strain>
    </source>
</reference>
<organism evidence="4">
    <name type="scientific">candidate division WOR-3 bacterium</name>
    <dbReference type="NCBI Taxonomy" id="2052148"/>
    <lineage>
        <taxon>Bacteria</taxon>
        <taxon>Bacteria division WOR-3</taxon>
    </lineage>
</organism>
<dbReference type="AlphaFoldDB" id="A0A7C6EDG2"/>
<evidence type="ECO:0000259" key="2">
    <source>
        <dbReference type="Pfam" id="PF00534"/>
    </source>
</evidence>
<dbReference type="Pfam" id="PF00534">
    <property type="entry name" value="Glycos_transf_1"/>
    <property type="match status" value="1"/>
</dbReference>
<dbReference type="Pfam" id="PF13439">
    <property type="entry name" value="Glyco_transf_4"/>
    <property type="match status" value="1"/>
</dbReference>
<name>A0A7C6EDG2_UNCW3</name>
<feature type="domain" description="Glycosyl transferase family 1" evidence="2">
    <location>
        <begin position="181"/>
        <end position="343"/>
    </location>
</feature>
<dbReference type="SUPFAM" id="SSF53756">
    <property type="entry name" value="UDP-Glycosyltransferase/glycogen phosphorylase"/>
    <property type="match status" value="1"/>
</dbReference>
<dbReference type="GO" id="GO:0016757">
    <property type="term" value="F:glycosyltransferase activity"/>
    <property type="evidence" value="ECO:0007669"/>
    <property type="project" value="InterPro"/>
</dbReference>
<gene>
    <name evidence="4" type="ORF">ENW73_06305</name>
</gene>
<sequence length="363" mass="42031">MRIGIDVKVLREERRGVGHYLANIIEKFALIDQEDFFFLYSPKPVKLKPLTSDKWYYRFDKSNLPGFIWLNSRGCDFIRADNLQVFFEPYNILPIKIPSRIKQVVAVHDFLAVHPHMLSYYGRLLHKLFFKKSLNRAQHIIAMSEVIKQNLTNHFSIDPKKISVIYEGVSELFHPYDQSEVLRFRQEADLSKPYLLTVATLEPCKNYPTLLKAFKRLNIDFDLVIIGKKGWRHQEIFSLIRELKLTERVKIIGYVPQANLPLFYNGAELYVHPSWYEGFGLPVLEAMACGTPTIASNSSSLTEIGGNAVLYFNPNSIDELVFKIETLLADSELRKNLTRKGIERAKNFTWEKTAQKTLAVLKN</sequence>
<evidence type="ECO:0000313" key="4">
    <source>
        <dbReference type="EMBL" id="HHS52460.1"/>
    </source>
</evidence>
<dbReference type="InterPro" id="IPR028098">
    <property type="entry name" value="Glyco_trans_4-like_N"/>
</dbReference>
<dbReference type="EMBL" id="DTLI01000152">
    <property type="protein sequence ID" value="HHS52460.1"/>
    <property type="molecule type" value="Genomic_DNA"/>
</dbReference>
<accession>A0A7C6EDG2</accession>
<comment type="caution">
    <text evidence="4">The sequence shown here is derived from an EMBL/GenBank/DDBJ whole genome shotgun (WGS) entry which is preliminary data.</text>
</comment>
<dbReference type="CDD" id="cd03809">
    <property type="entry name" value="GT4_MtfB-like"/>
    <property type="match status" value="1"/>
</dbReference>
<dbReference type="Gene3D" id="3.40.50.2000">
    <property type="entry name" value="Glycogen Phosphorylase B"/>
    <property type="match status" value="2"/>
</dbReference>
<proteinExistence type="predicted"/>
<dbReference type="FunFam" id="3.40.50.2000:FF:000119">
    <property type="entry name" value="Glycosyl transferase group 1"/>
    <property type="match status" value="1"/>
</dbReference>
<feature type="domain" description="Glycosyltransferase subfamily 4-like N-terminal" evidence="3">
    <location>
        <begin position="95"/>
        <end position="169"/>
    </location>
</feature>
<dbReference type="GO" id="GO:0009103">
    <property type="term" value="P:lipopolysaccharide biosynthetic process"/>
    <property type="evidence" value="ECO:0007669"/>
    <property type="project" value="TreeGrafter"/>
</dbReference>
<keyword evidence="1 4" id="KW-0808">Transferase</keyword>
<dbReference type="PANTHER" id="PTHR46401:SF2">
    <property type="entry name" value="GLYCOSYLTRANSFERASE WBBK-RELATED"/>
    <property type="match status" value="1"/>
</dbReference>
<protein>
    <submittedName>
        <fullName evidence="4">Glycosyltransferase family 1 protein</fullName>
    </submittedName>
</protein>